<dbReference type="InterPro" id="IPR002941">
    <property type="entry name" value="DNA_methylase_N4/N6"/>
</dbReference>
<dbReference type="GO" id="GO:0008170">
    <property type="term" value="F:N-methyltransferase activity"/>
    <property type="evidence" value="ECO:0007669"/>
    <property type="project" value="InterPro"/>
</dbReference>
<proteinExistence type="inferred from homology"/>
<accession>A0A2T1KKN1</accession>
<keyword evidence="5" id="KW-0949">S-adenosyl-L-methionine</keyword>
<feature type="domain" description="DNA methylase N-4/N-6" evidence="8">
    <location>
        <begin position="127"/>
        <end position="487"/>
    </location>
</feature>
<dbReference type="Proteomes" id="UP000239866">
    <property type="component" value="Unassembled WGS sequence"/>
</dbReference>
<feature type="compositionally biased region" description="Acidic residues" evidence="7">
    <location>
        <begin position="401"/>
        <end position="415"/>
    </location>
</feature>
<evidence type="ECO:0000256" key="6">
    <source>
        <dbReference type="ARBA" id="ARBA00047942"/>
    </source>
</evidence>
<gene>
    <name evidence="9" type="ORF">C7H09_07045</name>
</gene>
<evidence type="ECO:0000256" key="7">
    <source>
        <dbReference type="SAM" id="MobiDB-lite"/>
    </source>
</evidence>
<dbReference type="InterPro" id="IPR002052">
    <property type="entry name" value="DNA_methylase_N6_adenine_CS"/>
</dbReference>
<name>A0A2T1KKN1_9GAMM</name>
<dbReference type="GO" id="GO:0009007">
    <property type="term" value="F:site-specific DNA-methyltransferase (adenine-specific) activity"/>
    <property type="evidence" value="ECO:0007669"/>
    <property type="project" value="UniProtKB-EC"/>
</dbReference>
<evidence type="ECO:0000313" key="9">
    <source>
        <dbReference type="EMBL" id="PSF10689.1"/>
    </source>
</evidence>
<comment type="catalytic activity">
    <reaction evidence="6">
        <text>a 2'-deoxyadenosine in DNA + S-adenosyl-L-methionine = an N(6)-methyl-2'-deoxyadenosine in DNA + S-adenosyl-L-homocysteine + H(+)</text>
        <dbReference type="Rhea" id="RHEA:15197"/>
        <dbReference type="Rhea" id="RHEA-COMP:12418"/>
        <dbReference type="Rhea" id="RHEA-COMP:12419"/>
        <dbReference type="ChEBI" id="CHEBI:15378"/>
        <dbReference type="ChEBI" id="CHEBI:57856"/>
        <dbReference type="ChEBI" id="CHEBI:59789"/>
        <dbReference type="ChEBI" id="CHEBI:90615"/>
        <dbReference type="ChEBI" id="CHEBI:90616"/>
        <dbReference type="EC" id="2.1.1.72"/>
    </reaction>
</comment>
<evidence type="ECO:0000313" key="10">
    <source>
        <dbReference type="Proteomes" id="UP000239866"/>
    </source>
</evidence>
<dbReference type="GO" id="GO:0003677">
    <property type="term" value="F:DNA binding"/>
    <property type="evidence" value="ECO:0007669"/>
    <property type="project" value="InterPro"/>
</dbReference>
<evidence type="ECO:0000256" key="2">
    <source>
        <dbReference type="ARBA" id="ARBA00011900"/>
    </source>
</evidence>
<dbReference type="RefSeq" id="WP_106761890.1">
    <property type="nucleotide sequence ID" value="NZ_PXNP01000023.1"/>
</dbReference>
<comment type="similarity">
    <text evidence="1">Belongs to the N(4)/N(6)-methyltransferase family.</text>
</comment>
<evidence type="ECO:0000256" key="4">
    <source>
        <dbReference type="ARBA" id="ARBA00022679"/>
    </source>
</evidence>
<reference evidence="9 10" key="1">
    <citation type="submission" date="2018-03" db="EMBL/GenBank/DDBJ databases">
        <title>Marinobacter brunus sp. nov., a marine bacterium of Gamma-proteobacteria isolated from the surface seawater of the South China Sea.</title>
        <authorList>
            <person name="Cheng H."/>
            <person name="Wu Y.-H."/>
            <person name="Xamxidin M."/>
            <person name="Xu X.-W."/>
        </authorList>
    </citation>
    <scope>NUCLEOTIDE SEQUENCE [LARGE SCALE GENOMIC DNA]</scope>
    <source>
        <strain evidence="9 10">NH169-3</strain>
    </source>
</reference>
<dbReference type="AlphaFoldDB" id="A0A2T1KKN1"/>
<keyword evidence="4 9" id="KW-0808">Transferase</keyword>
<keyword evidence="3 9" id="KW-0489">Methyltransferase</keyword>
<dbReference type="PIRSF" id="PIRSF015855">
    <property type="entry name" value="TypeIII_Mtase_mKpnI"/>
    <property type="match status" value="1"/>
</dbReference>
<comment type="caution">
    <text evidence="9">The sequence shown here is derived from an EMBL/GenBank/DDBJ whole genome shotgun (WGS) entry which is preliminary data.</text>
</comment>
<dbReference type="InterPro" id="IPR029063">
    <property type="entry name" value="SAM-dependent_MTases_sf"/>
</dbReference>
<evidence type="ECO:0000256" key="3">
    <source>
        <dbReference type="ARBA" id="ARBA00022603"/>
    </source>
</evidence>
<dbReference type="EC" id="2.1.1.72" evidence="2"/>
<evidence type="ECO:0000259" key="8">
    <source>
        <dbReference type="Pfam" id="PF01555"/>
    </source>
</evidence>
<dbReference type="PRINTS" id="PR00506">
    <property type="entry name" value="D21N6MTFRASE"/>
</dbReference>
<protein>
    <recommendedName>
        <fullName evidence="2">site-specific DNA-methyltransferase (adenine-specific)</fullName>
        <ecNumber evidence="2">2.1.1.72</ecNumber>
    </recommendedName>
</protein>
<dbReference type="EMBL" id="PXNP01000023">
    <property type="protein sequence ID" value="PSF10689.1"/>
    <property type="molecule type" value="Genomic_DNA"/>
</dbReference>
<dbReference type="InterPro" id="IPR002295">
    <property type="entry name" value="N4/N6-MTase_EcoPI_Mod-like"/>
</dbReference>
<dbReference type="Gene3D" id="3.40.50.150">
    <property type="entry name" value="Vaccinia Virus protein VP39"/>
    <property type="match status" value="1"/>
</dbReference>
<dbReference type="SUPFAM" id="SSF53335">
    <property type="entry name" value="S-adenosyl-L-methionine-dependent methyltransferases"/>
    <property type="match status" value="1"/>
</dbReference>
<organism evidence="9 10">
    <name type="scientific">Marinobacter fuscus</name>
    <dbReference type="NCBI Taxonomy" id="2109942"/>
    <lineage>
        <taxon>Bacteria</taxon>
        <taxon>Pseudomonadati</taxon>
        <taxon>Pseudomonadota</taxon>
        <taxon>Gammaproteobacteria</taxon>
        <taxon>Pseudomonadales</taxon>
        <taxon>Marinobacteraceae</taxon>
        <taxon>Marinobacter</taxon>
    </lineage>
</organism>
<feature type="region of interest" description="Disordered" evidence="7">
    <location>
        <begin position="387"/>
        <end position="415"/>
    </location>
</feature>
<dbReference type="PROSITE" id="PS00092">
    <property type="entry name" value="N6_MTASE"/>
    <property type="match status" value="1"/>
</dbReference>
<evidence type="ECO:0000256" key="5">
    <source>
        <dbReference type="ARBA" id="ARBA00022691"/>
    </source>
</evidence>
<dbReference type="Pfam" id="PF01555">
    <property type="entry name" value="N6_N4_Mtase"/>
    <property type="match status" value="1"/>
</dbReference>
<sequence>MSTPNTQMNGQSQDVAEQRRKELEQLFPGIFTETRNDKGELKITIDLERLKAELGEFTDIYDNRRERYGMDWPGKRDCLRLIQQPSTATLKPCRDESVDFDTTENLFIEGDNLEVLKLLQKSYYGKVKMIYIDPPYNTGKEFIYPDNFSESLDTYLQYAGLKDSEGRTFSTNTANEGRFHTKWLNMMYPRLYLARNLLREDGVIFISIDDNEVENLRRMCDEIFGEENQIACLVWEKGRKNDAKLFSVGHEYMLVYAKSSSILKEKNIVWREEKPGAKEIWEQYLLLRELRGGNDEAIESELQAWFAELPKSHPSKKWSRYKRIDKNGPWRDRDISWPGGGGPEYDVIHPVTKKPCVVPESGWRFANPDEMQRQIEAGLVQFRDDHTKPPFRKTHLRPISEELEDDSEDSGDDEGLATQVRGSCIYKQSQVAVKYLKGLMGAKLFNNPKDHVEIRRLIKYVCGEEGIVLDFFSGSGTTGESVAELAIKDSSDLKYILVQLPEPNSEKEKTGKAALKAGYSTIADISKDRLRKVYSGLEDEHGRREKQENKWGFKVLKLMKSNFKLWQAPTKDISDEELLQQMELNVDHIDPNASQEDLLYELLIKAGVMPTETLEQIELTGHKVFSVAEGTLLVHLEDDIDQALIDAVLAQAPSQFICLDKAFHGNDQLKTNAVKTFQAFNQGKEKIDQIDFKTV</sequence>
<keyword evidence="10" id="KW-1185">Reference proteome</keyword>
<evidence type="ECO:0000256" key="1">
    <source>
        <dbReference type="ARBA" id="ARBA00006594"/>
    </source>
</evidence>
<dbReference type="OrthoDB" id="9816043at2"/>
<dbReference type="GO" id="GO:0032259">
    <property type="term" value="P:methylation"/>
    <property type="evidence" value="ECO:0007669"/>
    <property type="project" value="UniProtKB-KW"/>
</dbReference>